<comment type="caution">
    <text evidence="2">The sequence shown here is derived from an EMBL/GenBank/DDBJ whole genome shotgun (WGS) entry which is preliminary data.</text>
</comment>
<accession>A0A9D4ITF9</accession>
<dbReference type="EMBL" id="JAIWYP010000008">
    <property type="protein sequence ID" value="KAH3787521.1"/>
    <property type="molecule type" value="Genomic_DNA"/>
</dbReference>
<feature type="region of interest" description="Disordered" evidence="1">
    <location>
        <begin position="1"/>
        <end position="59"/>
    </location>
</feature>
<proteinExistence type="predicted"/>
<protein>
    <submittedName>
        <fullName evidence="2">Uncharacterized protein</fullName>
    </submittedName>
</protein>
<organism evidence="2 3">
    <name type="scientific">Dreissena polymorpha</name>
    <name type="common">Zebra mussel</name>
    <name type="synonym">Mytilus polymorpha</name>
    <dbReference type="NCBI Taxonomy" id="45954"/>
    <lineage>
        <taxon>Eukaryota</taxon>
        <taxon>Metazoa</taxon>
        <taxon>Spiralia</taxon>
        <taxon>Lophotrochozoa</taxon>
        <taxon>Mollusca</taxon>
        <taxon>Bivalvia</taxon>
        <taxon>Autobranchia</taxon>
        <taxon>Heteroconchia</taxon>
        <taxon>Euheterodonta</taxon>
        <taxon>Imparidentia</taxon>
        <taxon>Neoheterodontei</taxon>
        <taxon>Myida</taxon>
        <taxon>Dreissenoidea</taxon>
        <taxon>Dreissenidae</taxon>
        <taxon>Dreissena</taxon>
    </lineage>
</organism>
<keyword evidence="3" id="KW-1185">Reference proteome</keyword>
<gene>
    <name evidence="2" type="ORF">DPMN_165645</name>
</gene>
<evidence type="ECO:0000313" key="2">
    <source>
        <dbReference type="EMBL" id="KAH3787521.1"/>
    </source>
</evidence>
<evidence type="ECO:0000256" key="1">
    <source>
        <dbReference type="SAM" id="MobiDB-lite"/>
    </source>
</evidence>
<evidence type="ECO:0000313" key="3">
    <source>
        <dbReference type="Proteomes" id="UP000828390"/>
    </source>
</evidence>
<name>A0A9D4ITF9_DREPO</name>
<reference evidence="2" key="1">
    <citation type="journal article" date="2019" name="bioRxiv">
        <title>The Genome of the Zebra Mussel, Dreissena polymorpha: A Resource for Invasive Species Research.</title>
        <authorList>
            <person name="McCartney M.A."/>
            <person name="Auch B."/>
            <person name="Kono T."/>
            <person name="Mallez S."/>
            <person name="Zhang Y."/>
            <person name="Obille A."/>
            <person name="Becker A."/>
            <person name="Abrahante J.E."/>
            <person name="Garbe J."/>
            <person name="Badalamenti J.P."/>
            <person name="Herman A."/>
            <person name="Mangelson H."/>
            <person name="Liachko I."/>
            <person name="Sullivan S."/>
            <person name="Sone E.D."/>
            <person name="Koren S."/>
            <person name="Silverstein K.A.T."/>
            <person name="Beckman K.B."/>
            <person name="Gohl D.M."/>
        </authorList>
    </citation>
    <scope>NUCLEOTIDE SEQUENCE</scope>
    <source>
        <strain evidence="2">Duluth1</strain>
        <tissue evidence="2">Whole animal</tissue>
    </source>
</reference>
<reference evidence="2" key="2">
    <citation type="submission" date="2020-11" db="EMBL/GenBank/DDBJ databases">
        <authorList>
            <person name="McCartney M.A."/>
            <person name="Auch B."/>
            <person name="Kono T."/>
            <person name="Mallez S."/>
            <person name="Becker A."/>
            <person name="Gohl D.M."/>
            <person name="Silverstein K.A.T."/>
            <person name="Koren S."/>
            <person name="Bechman K.B."/>
            <person name="Herman A."/>
            <person name="Abrahante J.E."/>
            <person name="Garbe J."/>
        </authorList>
    </citation>
    <scope>NUCLEOTIDE SEQUENCE</scope>
    <source>
        <strain evidence="2">Duluth1</strain>
        <tissue evidence="2">Whole animal</tissue>
    </source>
</reference>
<dbReference type="Proteomes" id="UP000828390">
    <property type="component" value="Unassembled WGS sequence"/>
</dbReference>
<dbReference type="AlphaFoldDB" id="A0A9D4ITF9"/>
<sequence>MNRESPGWTGNDRRGAGNNRDGTVAQPGPIQTPAEIRQHPGCRRWCLGGSPVNAGRVPV</sequence>